<evidence type="ECO:0000313" key="3">
    <source>
        <dbReference type="Proteomes" id="UP000590225"/>
    </source>
</evidence>
<comment type="caution">
    <text evidence="2">The sequence shown here is derived from an EMBL/GenBank/DDBJ whole genome shotgun (WGS) entry which is preliminary data.</text>
</comment>
<gene>
    <name evidence="2" type="ORF">FHW23_002074</name>
</gene>
<feature type="compositionally biased region" description="Low complexity" evidence="1">
    <location>
        <begin position="64"/>
        <end position="76"/>
    </location>
</feature>
<dbReference type="EMBL" id="JACGXP010000003">
    <property type="protein sequence ID" value="MBA8990809.1"/>
    <property type="molecule type" value="Genomic_DNA"/>
</dbReference>
<evidence type="ECO:0000313" key="2">
    <source>
        <dbReference type="EMBL" id="MBA8990809.1"/>
    </source>
</evidence>
<evidence type="ECO:0000256" key="1">
    <source>
        <dbReference type="SAM" id="MobiDB-lite"/>
    </source>
</evidence>
<proteinExistence type="predicted"/>
<name>A0AAW3T6M0_9MICO</name>
<dbReference type="AlphaFoldDB" id="A0AAW3T6M0"/>
<reference evidence="2 3" key="1">
    <citation type="submission" date="2020-07" db="EMBL/GenBank/DDBJ databases">
        <title>Above-ground endophytic microbial communities from plants in different locations in the United States.</title>
        <authorList>
            <person name="Frank C."/>
        </authorList>
    </citation>
    <scope>NUCLEOTIDE SEQUENCE [LARGE SCALE GENOMIC DNA]</scope>
    <source>
        <strain evidence="2 3">WPL5_2</strain>
    </source>
</reference>
<dbReference type="Proteomes" id="UP000590225">
    <property type="component" value="Unassembled WGS sequence"/>
</dbReference>
<feature type="region of interest" description="Disordered" evidence="1">
    <location>
        <begin position="64"/>
        <end position="84"/>
    </location>
</feature>
<dbReference type="RefSeq" id="WP_182516104.1">
    <property type="nucleotide sequence ID" value="NZ_JACGXP010000003.1"/>
</dbReference>
<organism evidence="2 3">
    <name type="scientific">Curtobacterium pusillum</name>
    <dbReference type="NCBI Taxonomy" id="69373"/>
    <lineage>
        <taxon>Bacteria</taxon>
        <taxon>Bacillati</taxon>
        <taxon>Actinomycetota</taxon>
        <taxon>Actinomycetes</taxon>
        <taxon>Micrococcales</taxon>
        <taxon>Microbacteriaceae</taxon>
        <taxon>Curtobacterium</taxon>
    </lineage>
</organism>
<accession>A0AAW3T6M0</accession>
<protein>
    <submittedName>
        <fullName evidence="2">Uncharacterized protein</fullName>
    </submittedName>
</protein>
<sequence>MSRGWKVDIAGSKAIIDKTANAGSCMQDASVDVDAALRAVVSALTGTDAAGSAQGFLNARQGDATAAGGAVRAGTTPDTITPRA</sequence>